<dbReference type="Gene3D" id="3.40.50.720">
    <property type="entry name" value="NAD(P)-binding Rossmann-like Domain"/>
    <property type="match status" value="1"/>
</dbReference>
<dbReference type="SUPFAM" id="SSF51735">
    <property type="entry name" value="NAD(P)-binding Rossmann-fold domains"/>
    <property type="match status" value="1"/>
</dbReference>
<accession>A0A2W1HQQ9</accession>
<reference evidence="4" key="4">
    <citation type="journal article" date="2022" name="Microb. Genom.">
        <title>A global pangenome for the wheat fungal pathogen Pyrenophora tritici-repentis and prediction of effector protein structural homology.</title>
        <authorList>
            <person name="Moolhuijzen P.M."/>
            <person name="See P.T."/>
            <person name="Shi G."/>
            <person name="Powell H.R."/>
            <person name="Cockram J."/>
            <person name="Jorgensen L.N."/>
            <person name="Benslimane H."/>
            <person name="Strelkov S.E."/>
            <person name="Turner J."/>
            <person name="Liu Z."/>
            <person name="Moffat C.S."/>
        </authorList>
    </citation>
    <scope>NUCLEOTIDE SEQUENCE [LARGE SCALE GENOMIC DNA]</scope>
</reference>
<protein>
    <submittedName>
        <fullName evidence="2">NAD dependent epimerase-dehydratase family protein</fullName>
    </submittedName>
    <submittedName>
        <fullName evidence="3">NAD dependent epimerase/dehydratase protein</fullName>
    </submittedName>
</protein>
<dbReference type="InterPro" id="IPR001509">
    <property type="entry name" value="Epimerase_deHydtase"/>
</dbReference>
<dbReference type="PANTHER" id="PTHR48079:SF3">
    <property type="entry name" value="NAD-DEPENDENT EPIMERASE_DEHYDRATASE DOMAIN-CONTAINING PROTEIN"/>
    <property type="match status" value="1"/>
</dbReference>
<proteinExistence type="predicted"/>
<organism evidence="3 4">
    <name type="scientific">Pyrenophora tritici-repentis</name>
    <dbReference type="NCBI Taxonomy" id="45151"/>
    <lineage>
        <taxon>Eukaryota</taxon>
        <taxon>Fungi</taxon>
        <taxon>Dikarya</taxon>
        <taxon>Ascomycota</taxon>
        <taxon>Pezizomycotina</taxon>
        <taxon>Dothideomycetes</taxon>
        <taxon>Pleosporomycetidae</taxon>
        <taxon>Pleosporales</taxon>
        <taxon>Pleosporineae</taxon>
        <taxon>Pleosporaceae</taxon>
        <taxon>Pyrenophora</taxon>
    </lineage>
</organism>
<evidence type="ECO:0000313" key="4">
    <source>
        <dbReference type="Proteomes" id="UP000249757"/>
    </source>
</evidence>
<dbReference type="GO" id="GO:0005737">
    <property type="term" value="C:cytoplasm"/>
    <property type="evidence" value="ECO:0007669"/>
    <property type="project" value="TreeGrafter"/>
</dbReference>
<evidence type="ECO:0000313" key="2">
    <source>
        <dbReference type="EMBL" id="KAF7577767.1"/>
    </source>
</evidence>
<dbReference type="OrthoDB" id="10000533at2759"/>
<reference evidence="3" key="2">
    <citation type="submission" date="2021-05" db="EMBL/GenBank/DDBJ databases">
        <authorList>
            <person name="Moolhuijzen P.M."/>
            <person name="Moffat C.S."/>
        </authorList>
    </citation>
    <scope>NUCLEOTIDE SEQUENCE</scope>
    <source>
        <strain evidence="3">86-124</strain>
    </source>
</reference>
<sequence length="326" mass="34590">MPNVLILGGSGYLGTAIAQALLRSGNYAVWGTARSAAKAIQLRANEVTPVETVDLGDPQTLVKAIDAYHIDAVIDASSAYEQGADVLKAIISAATARAEALAKDNAVGPKLAFLYTSGVWIHGSPSRRLSDLTPPGTSLSPGKSATAVAWRPAHEQAILAARDVLDVAILRPATIYGRSSWVFSTWWDPLLAAAQSGSRDAIKIPADKGARTGVVHVEDLAVAYLSTLSLIHGQLGSWPVFDLVTENLSIVDMLEAAKAALGVEAELKYEGTHGNPFLEALSLVANNDSSRAKLVLGWVPKKVDFVPNMAVYVEAWRTTEEMKPKA</sequence>
<dbReference type="OMA" id="AWRPAHE"/>
<gene>
    <name evidence="3" type="ORF">Ptr86124_007604</name>
    <name evidence="2" type="ORF">PtrM4_020070</name>
</gene>
<dbReference type="InterPro" id="IPR036291">
    <property type="entry name" value="NAD(P)-bd_dom_sf"/>
</dbReference>
<dbReference type="GO" id="GO:0004029">
    <property type="term" value="F:aldehyde dehydrogenase (NAD+) activity"/>
    <property type="evidence" value="ECO:0007669"/>
    <property type="project" value="TreeGrafter"/>
</dbReference>
<feature type="domain" description="NAD-dependent epimerase/dehydratase" evidence="1">
    <location>
        <begin position="4"/>
        <end position="228"/>
    </location>
</feature>
<name>A0A2W1HQQ9_9PLEO</name>
<dbReference type="AlphaFoldDB" id="A0A2W1HQQ9"/>
<dbReference type="Pfam" id="PF01370">
    <property type="entry name" value="Epimerase"/>
    <property type="match status" value="1"/>
</dbReference>
<reference evidence="3" key="3">
    <citation type="journal article" date="2022" name="bioRxiv">
        <title>A global pangenome for the wheat fungal pathogen Pyrenophora tritici-repentis and prediction of effector protein structural homology.</title>
        <authorList>
            <person name="Moolhuijzen P."/>
            <person name="See P.T."/>
            <person name="Shi G."/>
            <person name="Powell H.R."/>
            <person name="Cockram J."/>
            <person name="Jorgensen L.N."/>
            <person name="Benslimane H."/>
            <person name="Strelkov S.E."/>
            <person name="Turner J."/>
            <person name="Liu Z."/>
            <person name="Moffat C.S."/>
        </authorList>
    </citation>
    <scope>NUCLEOTIDE SEQUENCE</scope>
    <source>
        <strain evidence="3">86-124</strain>
    </source>
</reference>
<dbReference type="InterPro" id="IPR051783">
    <property type="entry name" value="NAD(P)-dependent_oxidoreduct"/>
</dbReference>
<reference evidence="2" key="1">
    <citation type="journal article" date="2018" name="BMC Genomics">
        <title>Comparative genomics of the wheat fungal pathogen Pyrenophora tritici-repentis reveals chromosomal variations and genome plasticity.</title>
        <authorList>
            <person name="Moolhuijzen P."/>
            <person name="See P.T."/>
            <person name="Hane J.K."/>
            <person name="Shi G."/>
            <person name="Liu Z."/>
            <person name="Oliver R.P."/>
            <person name="Moffat C.S."/>
        </authorList>
    </citation>
    <scope>NUCLEOTIDE SEQUENCE [LARGE SCALE GENOMIC DNA]</scope>
    <source>
        <strain evidence="2">M4</strain>
    </source>
</reference>
<evidence type="ECO:0000313" key="3">
    <source>
        <dbReference type="EMBL" id="KAI1513702.1"/>
    </source>
</evidence>
<dbReference type="Proteomes" id="UP000249757">
    <property type="component" value="Unassembled WGS sequence"/>
</dbReference>
<dbReference type="EMBL" id="NRDI02000009">
    <property type="protein sequence ID" value="KAI1513702.1"/>
    <property type="molecule type" value="Genomic_DNA"/>
</dbReference>
<comment type="caution">
    <text evidence="3">The sequence shown here is derived from an EMBL/GenBank/DDBJ whole genome shotgun (WGS) entry which is preliminary data.</text>
</comment>
<dbReference type="PANTHER" id="PTHR48079">
    <property type="entry name" value="PROTEIN YEEZ"/>
    <property type="match status" value="1"/>
</dbReference>
<dbReference type="Proteomes" id="UP000245464">
    <property type="component" value="Chromosome 1"/>
</dbReference>
<dbReference type="EMBL" id="NQIK02000001">
    <property type="protein sequence ID" value="KAF7577767.1"/>
    <property type="molecule type" value="Genomic_DNA"/>
</dbReference>
<keyword evidence="4" id="KW-1185">Reference proteome</keyword>
<evidence type="ECO:0000259" key="1">
    <source>
        <dbReference type="Pfam" id="PF01370"/>
    </source>
</evidence>